<reference evidence="1 2" key="1">
    <citation type="submission" date="2019-12" db="EMBL/GenBank/DDBJ databases">
        <title>Strain KN286 was isolated from seawater, which was collected from Caroline Seamount in the tropical western Pacific.</title>
        <authorList>
            <person name="Wang Q."/>
        </authorList>
    </citation>
    <scope>NUCLEOTIDE SEQUENCE [LARGE SCALE GENOMIC DNA]</scope>
    <source>
        <strain evidence="1 2">KN286</strain>
    </source>
</reference>
<accession>A0A6B0TP32</accession>
<organism evidence="1 2">
    <name type="scientific">Oceanomicrobium pacificus</name>
    <dbReference type="NCBI Taxonomy" id="2692916"/>
    <lineage>
        <taxon>Bacteria</taxon>
        <taxon>Pseudomonadati</taxon>
        <taxon>Pseudomonadota</taxon>
        <taxon>Alphaproteobacteria</taxon>
        <taxon>Rhodobacterales</taxon>
        <taxon>Paracoccaceae</taxon>
        <taxon>Oceanomicrobium</taxon>
    </lineage>
</organism>
<protein>
    <submittedName>
        <fullName evidence="1">DUF3168 domain-containing protein</fullName>
    </submittedName>
</protein>
<dbReference type="Gene3D" id="3.30.2000.30">
    <property type="match status" value="1"/>
</dbReference>
<name>A0A6B0TP32_9RHOB</name>
<dbReference type="AlphaFoldDB" id="A0A6B0TP32"/>
<dbReference type="InterPro" id="IPR021508">
    <property type="entry name" value="Gp17-like"/>
</dbReference>
<dbReference type="RefSeq" id="WP_160855686.1">
    <property type="nucleotide sequence ID" value="NZ_WUWG01000005.1"/>
</dbReference>
<comment type="caution">
    <text evidence="1">The sequence shown here is derived from an EMBL/GenBank/DDBJ whole genome shotgun (WGS) entry which is preliminary data.</text>
</comment>
<dbReference type="InterPro" id="IPR053745">
    <property type="entry name" value="Viral_Tail_Comp_sf"/>
</dbReference>
<evidence type="ECO:0000313" key="2">
    <source>
        <dbReference type="Proteomes" id="UP000436016"/>
    </source>
</evidence>
<keyword evidence="2" id="KW-1185">Reference proteome</keyword>
<proteinExistence type="predicted"/>
<evidence type="ECO:0000313" key="1">
    <source>
        <dbReference type="EMBL" id="MXU66317.1"/>
    </source>
</evidence>
<dbReference type="Proteomes" id="UP000436016">
    <property type="component" value="Unassembled WGS sequence"/>
</dbReference>
<dbReference type="EMBL" id="WUWG01000005">
    <property type="protein sequence ID" value="MXU66317.1"/>
    <property type="molecule type" value="Genomic_DNA"/>
</dbReference>
<gene>
    <name evidence="1" type="ORF">GSH16_12765</name>
</gene>
<dbReference type="Pfam" id="PF11367">
    <property type="entry name" value="Tail_completion_gp17"/>
    <property type="match status" value="1"/>
</dbReference>
<sequence length="150" mass="15755">MLDAGGAGAMTLAHFHAVQARVFALLTGDPELMGLTGGHVRDGAAAGAPLPDVQVLIGPERVRPFASATSDGATHEFTVEVIGARDGFDLPKRVAARVGDLLLAPAGIGDPDGAHLVRMQFLRAEARRLTGPARRQIRLTFRAVVESDEN</sequence>